<dbReference type="GO" id="GO:0005737">
    <property type="term" value="C:cytoplasm"/>
    <property type="evidence" value="ECO:0007669"/>
    <property type="project" value="UniProtKB-SubCell"/>
</dbReference>
<sequence length="325" mass="38576">MIEDHAKDFYQLTPDEVLDALESVDLEPQAALLALNSYENRVYQFRDYQEQKYVVKFYRPHRWSDQQILEEHEFSLQLAESEIPVVAPLQIGGETLFKFDNFRFAVFENKGGRTPNLDDEDTLIWLGRFIGRIHMLGEASAYQSRPTLTWENFARDSVDYLIRENFIPAHIQESYQTTANLIVEYCSAAFENFGPLNLLRLHGDCHPSNVMWTDDGPHFVDFDDSRMGPAVQDLWMLVTETENRHQWNLLLEGYEDFREFDDRELTLVEPLRAMRMLHYSAWLARRWTDPSFQFNFPWFNTTRYWEEQVLALKEQQALLQPKHFI</sequence>
<evidence type="ECO:0000256" key="6">
    <source>
        <dbReference type="ARBA" id="ARBA00022741"/>
    </source>
</evidence>
<keyword evidence="4 11" id="KW-0808">Transferase</keyword>
<comment type="subcellular location">
    <subcellularLocation>
        <location evidence="11">Cytoplasm</location>
    </subcellularLocation>
</comment>
<evidence type="ECO:0000256" key="11">
    <source>
        <dbReference type="HAMAP-Rule" id="MF_01497"/>
    </source>
</evidence>
<evidence type="ECO:0000313" key="13">
    <source>
        <dbReference type="EMBL" id="TQV75147.1"/>
    </source>
</evidence>
<reference evidence="13 14" key="1">
    <citation type="submission" date="2019-06" db="EMBL/GenBank/DDBJ databases">
        <title>Draft genome of Aliikangiella marina GYP-15.</title>
        <authorList>
            <person name="Wang G."/>
        </authorList>
    </citation>
    <scope>NUCLEOTIDE SEQUENCE [LARGE SCALE GENOMIC DNA]</scope>
    <source>
        <strain evidence="13 14">GYP-15</strain>
    </source>
</reference>
<keyword evidence="6 11" id="KW-0547">Nucleotide-binding</keyword>
<protein>
    <recommendedName>
        <fullName evidence="11">Stress response kinase A</fullName>
        <ecNumber evidence="11">2.7.11.1</ecNumber>
    </recommendedName>
    <alternativeName>
        <fullName evidence="11">Serine/threonine-protein kinase SrkA</fullName>
    </alternativeName>
</protein>
<evidence type="ECO:0000256" key="1">
    <source>
        <dbReference type="ARBA" id="ARBA00022490"/>
    </source>
</evidence>
<comment type="similarity">
    <text evidence="11">Belongs to the SrkA/RdoA protein kinase family.</text>
</comment>
<dbReference type="HAMAP" id="MF_01497">
    <property type="entry name" value="SrkA_kinase"/>
    <property type="match status" value="1"/>
</dbReference>
<keyword evidence="9 11" id="KW-0460">Magnesium</keyword>
<dbReference type="GO" id="GO:0000287">
    <property type="term" value="F:magnesium ion binding"/>
    <property type="evidence" value="ECO:0007669"/>
    <property type="project" value="UniProtKB-UniRule"/>
</dbReference>
<dbReference type="InterPro" id="IPR032882">
    <property type="entry name" value="SrkA/RdoA"/>
</dbReference>
<dbReference type="SUPFAM" id="SSF56112">
    <property type="entry name" value="Protein kinase-like (PK-like)"/>
    <property type="match status" value="1"/>
</dbReference>
<comment type="caution">
    <text evidence="13">The sequence shown here is derived from an EMBL/GenBank/DDBJ whole genome shotgun (WGS) entry which is preliminary data.</text>
</comment>
<comment type="catalytic activity">
    <reaction evidence="11">
        <text>L-threonyl-[protein] + ATP = O-phospho-L-threonyl-[protein] + ADP + H(+)</text>
        <dbReference type="Rhea" id="RHEA:46608"/>
        <dbReference type="Rhea" id="RHEA-COMP:11060"/>
        <dbReference type="Rhea" id="RHEA-COMP:11605"/>
        <dbReference type="ChEBI" id="CHEBI:15378"/>
        <dbReference type="ChEBI" id="CHEBI:30013"/>
        <dbReference type="ChEBI" id="CHEBI:30616"/>
        <dbReference type="ChEBI" id="CHEBI:61977"/>
        <dbReference type="ChEBI" id="CHEBI:456216"/>
        <dbReference type="EC" id="2.7.11.1"/>
    </reaction>
</comment>
<dbReference type="OrthoDB" id="5392197at2"/>
<dbReference type="InterPro" id="IPR011009">
    <property type="entry name" value="Kinase-like_dom_sf"/>
</dbReference>
<dbReference type="AlphaFoldDB" id="A0A545TD50"/>
<dbReference type="GO" id="GO:0106310">
    <property type="term" value="F:protein serine kinase activity"/>
    <property type="evidence" value="ECO:0007669"/>
    <property type="project" value="RHEA"/>
</dbReference>
<feature type="active site" evidence="11">
    <location>
        <position position="221"/>
    </location>
</feature>
<keyword evidence="2 11" id="KW-0723">Serine/threonine-protein kinase</keyword>
<dbReference type="RefSeq" id="WP_142941764.1">
    <property type="nucleotide sequence ID" value="NZ_VIKR01000002.1"/>
</dbReference>
<name>A0A545TD50_9GAMM</name>
<dbReference type="NCBIfam" id="NF008738">
    <property type="entry name" value="PRK11768.1"/>
    <property type="match status" value="1"/>
</dbReference>
<keyword evidence="3 11" id="KW-0597">Phosphoprotein</keyword>
<gene>
    <name evidence="11" type="primary">srkA</name>
    <name evidence="13" type="ORF">FLL45_09420</name>
</gene>
<comment type="cofactor">
    <cofactor evidence="11">
        <name>Mg(2+)</name>
        <dbReference type="ChEBI" id="CHEBI:18420"/>
    </cofactor>
</comment>
<feature type="binding site" evidence="11">
    <location>
        <position position="209"/>
    </location>
    <ligand>
        <name>Mg(2+)</name>
        <dbReference type="ChEBI" id="CHEBI:18420"/>
    </ligand>
</feature>
<comment type="function">
    <text evidence="11">A protein kinase that phosphorylates Ser and Thr residues. Probably acts to suppress the effects of stress linked to accumulation of reactive oxygen species. Probably involved in the extracytoplasmic stress response.</text>
</comment>
<feature type="active site" description="Proton acceptor" evidence="11">
    <location>
        <position position="204"/>
    </location>
</feature>
<dbReference type="PANTHER" id="PTHR39573">
    <property type="entry name" value="STRESS RESPONSE KINASE A"/>
    <property type="match status" value="1"/>
</dbReference>
<evidence type="ECO:0000256" key="10">
    <source>
        <dbReference type="ARBA" id="ARBA00023016"/>
    </source>
</evidence>
<organism evidence="13 14">
    <name type="scientific">Aliikangiella marina</name>
    <dbReference type="NCBI Taxonomy" id="1712262"/>
    <lineage>
        <taxon>Bacteria</taxon>
        <taxon>Pseudomonadati</taxon>
        <taxon>Pseudomonadota</taxon>
        <taxon>Gammaproteobacteria</taxon>
        <taxon>Oceanospirillales</taxon>
        <taxon>Pleioneaceae</taxon>
        <taxon>Aliikangiella</taxon>
    </lineage>
</organism>
<evidence type="ECO:0000313" key="14">
    <source>
        <dbReference type="Proteomes" id="UP000317839"/>
    </source>
</evidence>
<feature type="binding site" evidence="11">
    <location>
        <position position="221"/>
    </location>
    <ligand>
        <name>Mg(2+)</name>
        <dbReference type="ChEBI" id="CHEBI:18420"/>
    </ligand>
</feature>
<dbReference type="GO" id="GO:0005524">
    <property type="term" value="F:ATP binding"/>
    <property type="evidence" value="ECO:0007669"/>
    <property type="project" value="UniProtKB-UniRule"/>
</dbReference>
<evidence type="ECO:0000256" key="4">
    <source>
        <dbReference type="ARBA" id="ARBA00022679"/>
    </source>
</evidence>
<evidence type="ECO:0000256" key="3">
    <source>
        <dbReference type="ARBA" id="ARBA00022553"/>
    </source>
</evidence>
<evidence type="ECO:0000256" key="2">
    <source>
        <dbReference type="ARBA" id="ARBA00022527"/>
    </source>
</evidence>
<dbReference type="GO" id="GO:0004674">
    <property type="term" value="F:protein serine/threonine kinase activity"/>
    <property type="evidence" value="ECO:0007669"/>
    <property type="project" value="UniProtKB-UniRule"/>
</dbReference>
<keyword evidence="14" id="KW-1185">Reference proteome</keyword>
<keyword evidence="5 11" id="KW-0479">Metal-binding</keyword>
<evidence type="ECO:0000256" key="9">
    <source>
        <dbReference type="ARBA" id="ARBA00022842"/>
    </source>
</evidence>
<evidence type="ECO:0000256" key="8">
    <source>
        <dbReference type="ARBA" id="ARBA00022840"/>
    </source>
</evidence>
<feature type="site" description="ATP" evidence="11">
    <location>
        <position position="37"/>
    </location>
</feature>
<dbReference type="Gene3D" id="3.30.200.70">
    <property type="match status" value="1"/>
</dbReference>
<comment type="subunit">
    <text evidence="11">Monomer.</text>
</comment>
<evidence type="ECO:0000259" key="12">
    <source>
        <dbReference type="Pfam" id="PF01636"/>
    </source>
</evidence>
<dbReference type="Proteomes" id="UP000317839">
    <property type="component" value="Unassembled WGS sequence"/>
</dbReference>
<dbReference type="Pfam" id="PF01636">
    <property type="entry name" value="APH"/>
    <property type="match status" value="1"/>
</dbReference>
<comment type="catalytic activity">
    <reaction evidence="11">
        <text>L-seryl-[protein] + ATP = O-phospho-L-seryl-[protein] + ADP + H(+)</text>
        <dbReference type="Rhea" id="RHEA:17989"/>
        <dbReference type="Rhea" id="RHEA-COMP:9863"/>
        <dbReference type="Rhea" id="RHEA-COMP:11604"/>
        <dbReference type="ChEBI" id="CHEBI:15378"/>
        <dbReference type="ChEBI" id="CHEBI:29999"/>
        <dbReference type="ChEBI" id="CHEBI:30616"/>
        <dbReference type="ChEBI" id="CHEBI:83421"/>
        <dbReference type="ChEBI" id="CHEBI:456216"/>
        <dbReference type="EC" id="2.7.11.1"/>
    </reaction>
</comment>
<dbReference type="Gene3D" id="1.20.1270.170">
    <property type="match status" value="1"/>
</dbReference>
<dbReference type="InterPro" id="IPR002575">
    <property type="entry name" value="Aminoglycoside_PTrfase"/>
</dbReference>
<dbReference type="PANTHER" id="PTHR39573:SF1">
    <property type="entry name" value="STRESS RESPONSE KINASE A"/>
    <property type="match status" value="1"/>
</dbReference>
<dbReference type="EC" id="2.7.11.1" evidence="11"/>
<keyword evidence="7 11" id="KW-0418">Kinase</keyword>
<accession>A0A545TD50</accession>
<dbReference type="Gene3D" id="1.10.510.10">
    <property type="entry name" value="Transferase(Phosphotransferase) domain 1"/>
    <property type="match status" value="1"/>
</dbReference>
<keyword evidence="8 11" id="KW-0067">ATP-binding</keyword>
<keyword evidence="1 11" id="KW-0963">Cytoplasm</keyword>
<feature type="domain" description="Aminoglycoside phosphotransferase" evidence="12">
    <location>
        <begin position="37"/>
        <end position="260"/>
    </location>
</feature>
<dbReference type="EMBL" id="VIKR01000002">
    <property type="protein sequence ID" value="TQV75147.1"/>
    <property type="molecule type" value="Genomic_DNA"/>
</dbReference>
<evidence type="ECO:0000256" key="5">
    <source>
        <dbReference type="ARBA" id="ARBA00022723"/>
    </source>
</evidence>
<proteinExistence type="inferred from homology"/>
<keyword evidence="10 11" id="KW-0346">Stress response</keyword>
<evidence type="ECO:0000256" key="7">
    <source>
        <dbReference type="ARBA" id="ARBA00022777"/>
    </source>
</evidence>